<dbReference type="AlphaFoldDB" id="A0A0D2QQ37"/>
<dbReference type="Gramene" id="KJB60137">
    <property type="protein sequence ID" value="KJB60137"/>
    <property type="gene ID" value="B456_009G291500"/>
</dbReference>
<name>A0A0D2QQ37_GOSRA</name>
<dbReference type="Proteomes" id="UP000032304">
    <property type="component" value="Chromosome 9"/>
</dbReference>
<evidence type="ECO:0000313" key="2">
    <source>
        <dbReference type="Proteomes" id="UP000032304"/>
    </source>
</evidence>
<dbReference type="InterPro" id="IPR011006">
    <property type="entry name" value="CheY-like_superfamily"/>
</dbReference>
<gene>
    <name evidence="1" type="ORF">B456_009G291500</name>
</gene>
<accession>A0A0D2QQ37</accession>
<protein>
    <recommendedName>
        <fullName evidence="3">Response regulatory domain-containing protein</fullName>
    </recommendedName>
</protein>
<organism evidence="1 2">
    <name type="scientific">Gossypium raimondii</name>
    <name type="common">Peruvian cotton</name>
    <name type="synonym">Gossypium klotzschianum subsp. raimondii</name>
    <dbReference type="NCBI Taxonomy" id="29730"/>
    <lineage>
        <taxon>Eukaryota</taxon>
        <taxon>Viridiplantae</taxon>
        <taxon>Streptophyta</taxon>
        <taxon>Embryophyta</taxon>
        <taxon>Tracheophyta</taxon>
        <taxon>Spermatophyta</taxon>
        <taxon>Magnoliopsida</taxon>
        <taxon>eudicotyledons</taxon>
        <taxon>Gunneridae</taxon>
        <taxon>Pentapetalae</taxon>
        <taxon>rosids</taxon>
        <taxon>malvids</taxon>
        <taxon>Malvales</taxon>
        <taxon>Malvaceae</taxon>
        <taxon>Malvoideae</taxon>
        <taxon>Gossypium</taxon>
    </lineage>
</organism>
<keyword evidence="2" id="KW-1185">Reference proteome</keyword>
<sequence length="141" mass="15965">MATTLPSSDQAPGQDNWDNGGLEHKRQLLTEIVLRNMMITLVVDGIMTRRVLVQGLLRSYGVQTLGVDNGRDAVDLIAFGVKFDLIIIEKILPVLNDLDGCVVRCWGSQLAREKMKGRHFWQLVLMCSLRNLWILSIWFPS</sequence>
<dbReference type="EMBL" id="CM001748">
    <property type="protein sequence ID" value="KJB60137.1"/>
    <property type="molecule type" value="Genomic_DNA"/>
</dbReference>
<reference evidence="1 2" key="1">
    <citation type="journal article" date="2012" name="Nature">
        <title>Repeated polyploidization of Gossypium genomes and the evolution of spinnable cotton fibres.</title>
        <authorList>
            <person name="Paterson A.H."/>
            <person name="Wendel J.F."/>
            <person name="Gundlach H."/>
            <person name="Guo H."/>
            <person name="Jenkins J."/>
            <person name="Jin D."/>
            <person name="Llewellyn D."/>
            <person name="Showmaker K.C."/>
            <person name="Shu S."/>
            <person name="Udall J."/>
            <person name="Yoo M.J."/>
            <person name="Byers R."/>
            <person name="Chen W."/>
            <person name="Doron-Faigenboim A."/>
            <person name="Duke M.V."/>
            <person name="Gong L."/>
            <person name="Grimwood J."/>
            <person name="Grover C."/>
            <person name="Grupp K."/>
            <person name="Hu G."/>
            <person name="Lee T.H."/>
            <person name="Li J."/>
            <person name="Lin L."/>
            <person name="Liu T."/>
            <person name="Marler B.S."/>
            <person name="Page J.T."/>
            <person name="Roberts A.W."/>
            <person name="Romanel E."/>
            <person name="Sanders W.S."/>
            <person name="Szadkowski E."/>
            <person name="Tan X."/>
            <person name="Tang H."/>
            <person name="Xu C."/>
            <person name="Wang J."/>
            <person name="Wang Z."/>
            <person name="Zhang D."/>
            <person name="Zhang L."/>
            <person name="Ashrafi H."/>
            <person name="Bedon F."/>
            <person name="Bowers J.E."/>
            <person name="Brubaker C.L."/>
            <person name="Chee P.W."/>
            <person name="Das S."/>
            <person name="Gingle A.R."/>
            <person name="Haigler C.H."/>
            <person name="Harker D."/>
            <person name="Hoffmann L.V."/>
            <person name="Hovav R."/>
            <person name="Jones D.C."/>
            <person name="Lemke C."/>
            <person name="Mansoor S."/>
            <person name="ur Rahman M."/>
            <person name="Rainville L.N."/>
            <person name="Rambani A."/>
            <person name="Reddy U.K."/>
            <person name="Rong J.K."/>
            <person name="Saranga Y."/>
            <person name="Scheffler B.E."/>
            <person name="Scheffler J.A."/>
            <person name="Stelly D.M."/>
            <person name="Triplett B.A."/>
            <person name="Van Deynze A."/>
            <person name="Vaslin M.F."/>
            <person name="Waghmare V.N."/>
            <person name="Walford S.A."/>
            <person name="Wright R.J."/>
            <person name="Zaki E.A."/>
            <person name="Zhang T."/>
            <person name="Dennis E.S."/>
            <person name="Mayer K.F."/>
            <person name="Peterson D.G."/>
            <person name="Rokhsar D.S."/>
            <person name="Wang X."/>
            <person name="Schmutz J."/>
        </authorList>
    </citation>
    <scope>NUCLEOTIDE SEQUENCE [LARGE SCALE GENOMIC DNA]</scope>
</reference>
<dbReference type="SUPFAM" id="SSF52172">
    <property type="entry name" value="CheY-like"/>
    <property type="match status" value="1"/>
</dbReference>
<evidence type="ECO:0000313" key="1">
    <source>
        <dbReference type="EMBL" id="KJB60137.1"/>
    </source>
</evidence>
<proteinExistence type="predicted"/>
<evidence type="ECO:0008006" key="3">
    <source>
        <dbReference type="Google" id="ProtNLM"/>
    </source>
</evidence>